<dbReference type="FunFam" id="2.30.29.30:FF:000007">
    <property type="entry name" value="Calcium-dependent secretion activator 2 isoform B"/>
    <property type="match status" value="1"/>
</dbReference>
<dbReference type="InterPro" id="IPR000008">
    <property type="entry name" value="C2_dom"/>
</dbReference>
<dbReference type="Pfam" id="PF06292">
    <property type="entry name" value="MUN"/>
    <property type="match status" value="2"/>
</dbReference>
<evidence type="ECO:0000313" key="17">
    <source>
        <dbReference type="RefSeq" id="XP_053539750.1"/>
    </source>
</evidence>
<feature type="domain" description="C2" evidence="14">
    <location>
        <begin position="346"/>
        <end position="464"/>
    </location>
</feature>
<dbReference type="OrthoDB" id="10063282at2759"/>
<keyword evidence="2" id="KW-0813">Transport</keyword>
<dbReference type="PROSITE" id="PS50003">
    <property type="entry name" value="PH_DOMAIN"/>
    <property type="match status" value="1"/>
</dbReference>
<keyword evidence="3" id="KW-0268">Exocytosis</keyword>
<comment type="subcellular location">
    <subcellularLocation>
        <location evidence="1">Cytoplasmic vesicle membrane</location>
    </subcellularLocation>
    <subcellularLocation>
        <location evidence="11">Synapse</location>
    </subcellularLocation>
</comment>
<organism evidence="16 17">
    <name type="scientific">Ictalurus punctatus</name>
    <name type="common">Channel catfish</name>
    <name type="synonym">Silurus punctatus</name>
    <dbReference type="NCBI Taxonomy" id="7998"/>
    <lineage>
        <taxon>Eukaryota</taxon>
        <taxon>Metazoa</taxon>
        <taxon>Chordata</taxon>
        <taxon>Craniata</taxon>
        <taxon>Vertebrata</taxon>
        <taxon>Euteleostomi</taxon>
        <taxon>Actinopterygii</taxon>
        <taxon>Neopterygii</taxon>
        <taxon>Teleostei</taxon>
        <taxon>Ostariophysi</taxon>
        <taxon>Siluriformes</taxon>
        <taxon>Ictaluridae</taxon>
        <taxon>Ictalurus</taxon>
    </lineage>
</organism>
<dbReference type="RefSeq" id="XP_053539750.1">
    <property type="nucleotide sequence ID" value="XM_053683775.1"/>
</dbReference>
<proteinExistence type="predicted"/>
<evidence type="ECO:0000313" key="16">
    <source>
        <dbReference type="Proteomes" id="UP000221080"/>
    </source>
</evidence>
<evidence type="ECO:0000256" key="7">
    <source>
        <dbReference type="ARBA" id="ARBA00023018"/>
    </source>
</evidence>
<name>A0A9F7R6R1_ICTPU</name>
<gene>
    <name evidence="17" type="primary">cadpsb</name>
</gene>
<feature type="compositionally biased region" description="Low complexity" evidence="12">
    <location>
        <begin position="46"/>
        <end position="63"/>
    </location>
</feature>
<dbReference type="InterPro" id="IPR001849">
    <property type="entry name" value="PH_domain"/>
</dbReference>
<feature type="region of interest" description="Disordered" evidence="12">
    <location>
        <begin position="733"/>
        <end position="757"/>
    </location>
</feature>
<evidence type="ECO:0000256" key="9">
    <source>
        <dbReference type="ARBA" id="ARBA00023136"/>
    </source>
</evidence>
<dbReference type="PANTHER" id="PTHR12166:SF6">
    <property type="entry name" value="CALCIUM-DEPENDENT SECRETION ACTIVATOR 1"/>
    <property type="match status" value="1"/>
</dbReference>
<dbReference type="GO" id="GO:0015031">
    <property type="term" value="P:protein transport"/>
    <property type="evidence" value="ECO:0007669"/>
    <property type="project" value="UniProtKB-KW"/>
</dbReference>
<keyword evidence="7" id="KW-0770">Synapse</keyword>
<feature type="domain" description="MHD1" evidence="15">
    <location>
        <begin position="952"/>
        <end position="1137"/>
    </location>
</feature>
<evidence type="ECO:0000259" key="13">
    <source>
        <dbReference type="PROSITE" id="PS50003"/>
    </source>
</evidence>
<dbReference type="GO" id="GO:0030659">
    <property type="term" value="C:cytoplasmic vesicle membrane"/>
    <property type="evidence" value="ECO:0007669"/>
    <property type="project" value="UniProtKB-SubCell"/>
</dbReference>
<feature type="compositionally biased region" description="Acidic residues" evidence="12">
    <location>
        <begin position="1"/>
        <end position="19"/>
    </location>
</feature>
<keyword evidence="10" id="KW-0968">Cytoplasmic vesicle</keyword>
<dbReference type="SMART" id="SM01145">
    <property type="entry name" value="DUF1041"/>
    <property type="match status" value="1"/>
</dbReference>
<evidence type="ECO:0000259" key="14">
    <source>
        <dbReference type="PROSITE" id="PS50004"/>
    </source>
</evidence>
<protein>
    <submittedName>
        <fullName evidence="17">Calcium-dependent secretion activator 1 isoform X2</fullName>
    </submittedName>
</protein>
<reference evidence="17" key="2">
    <citation type="submission" date="2025-08" db="UniProtKB">
        <authorList>
            <consortium name="RefSeq"/>
        </authorList>
    </citation>
    <scope>IDENTIFICATION</scope>
    <source>
        <tissue evidence="17">Blood</tissue>
    </source>
</reference>
<dbReference type="SUPFAM" id="SSF50729">
    <property type="entry name" value="PH domain-like"/>
    <property type="match status" value="1"/>
</dbReference>
<keyword evidence="5" id="KW-0106">Calcium</keyword>
<dbReference type="GeneID" id="108271493"/>
<evidence type="ECO:0000256" key="12">
    <source>
        <dbReference type="SAM" id="MobiDB-lite"/>
    </source>
</evidence>
<dbReference type="PROSITE" id="PS51258">
    <property type="entry name" value="MHD1"/>
    <property type="match status" value="1"/>
</dbReference>
<feature type="compositionally biased region" description="Basic and acidic residues" evidence="12">
    <location>
        <begin position="64"/>
        <end position="77"/>
    </location>
</feature>
<dbReference type="CDD" id="cd01234">
    <property type="entry name" value="PH_CADPS"/>
    <property type="match status" value="1"/>
</dbReference>
<evidence type="ECO:0000256" key="10">
    <source>
        <dbReference type="ARBA" id="ARBA00023329"/>
    </source>
</evidence>
<feature type="domain" description="PH" evidence="13">
    <location>
        <begin position="487"/>
        <end position="590"/>
    </location>
</feature>
<reference evidence="16" key="1">
    <citation type="journal article" date="2016" name="Nat. Commun.">
        <title>The channel catfish genome sequence provides insights into the evolution of scale formation in teleosts.</title>
        <authorList>
            <person name="Liu Z."/>
            <person name="Liu S."/>
            <person name="Yao J."/>
            <person name="Bao L."/>
            <person name="Zhang J."/>
            <person name="Li Y."/>
            <person name="Jiang C."/>
            <person name="Sun L."/>
            <person name="Wang R."/>
            <person name="Zhang Y."/>
            <person name="Zhou T."/>
            <person name="Zeng Q."/>
            <person name="Fu Q."/>
            <person name="Gao S."/>
            <person name="Li N."/>
            <person name="Koren S."/>
            <person name="Jiang Y."/>
            <person name="Zimin A."/>
            <person name="Xu P."/>
            <person name="Phillippy A.M."/>
            <person name="Geng X."/>
            <person name="Song L."/>
            <person name="Sun F."/>
            <person name="Li C."/>
            <person name="Wang X."/>
            <person name="Chen A."/>
            <person name="Jin Y."/>
            <person name="Yuan Z."/>
            <person name="Yang Y."/>
            <person name="Tan S."/>
            <person name="Peatman E."/>
            <person name="Lu J."/>
            <person name="Qin Z."/>
            <person name="Dunham R."/>
            <person name="Li Z."/>
            <person name="Sonstegard T."/>
            <person name="Feng J."/>
            <person name="Danzmann R.G."/>
            <person name="Schroeder S."/>
            <person name="Scheffler B."/>
            <person name="Duke M.V."/>
            <person name="Ballard L."/>
            <person name="Kucuktas H."/>
            <person name="Kaltenboeck L."/>
            <person name="Liu H."/>
            <person name="Armbruster J."/>
            <person name="Xie Y."/>
            <person name="Kirby M.L."/>
            <person name="Tian Y."/>
            <person name="Flanagan M.E."/>
            <person name="Mu W."/>
            <person name="Waldbieser G.C."/>
        </authorList>
    </citation>
    <scope>NUCLEOTIDE SEQUENCE [LARGE SCALE GENOMIC DNA]</scope>
    <source>
        <strain evidence="16">SDA103</strain>
    </source>
</reference>
<evidence type="ECO:0000256" key="3">
    <source>
        <dbReference type="ARBA" id="ARBA00022483"/>
    </source>
</evidence>
<keyword evidence="8" id="KW-0446">Lipid-binding</keyword>
<dbReference type="InterPro" id="IPR057457">
    <property type="entry name" value="CAPS_C2"/>
</dbReference>
<dbReference type="GO" id="GO:1990504">
    <property type="term" value="P:dense core granule exocytosis"/>
    <property type="evidence" value="ECO:0007669"/>
    <property type="project" value="InterPro"/>
</dbReference>
<dbReference type="GO" id="GO:0046872">
    <property type="term" value="F:metal ion binding"/>
    <property type="evidence" value="ECO:0007669"/>
    <property type="project" value="UniProtKB-KW"/>
</dbReference>
<dbReference type="CTD" id="100001129"/>
<dbReference type="Pfam" id="PF00169">
    <property type="entry name" value="PH"/>
    <property type="match status" value="1"/>
</dbReference>
<evidence type="ECO:0000256" key="6">
    <source>
        <dbReference type="ARBA" id="ARBA00022927"/>
    </source>
</evidence>
<sequence>MLDPSSSEEESDGIVEEETKETLAPQSGGSRVSPNRSSESSERLQPGSRGSSARPSSPSPSAASEHEKEDVEKLQREEEERKKRLQLYVFVMRCVAYPFNAKQPTDMARRQLKISKQQLQTTKDRFESFLKGDTQIVADEAFINAVQSYYEVFLKSDRVAKMVQTGGFSAVDCREVFKRHIEKRVRSLPEIDGLSKETVLSSWMAKFDTIYRGDEDPRKAQQRMTASAASELILSKDQLYEMFQQILGIKKFEHQLLYQACQLDNLDEQAAQIRRELDGRLQMADQIARAGKFPKFVSKEMEAMYIEELKSSVNQLMANLESMPVSKGGEFKLQKLKRGHNTSIIDMGQEDENQLSKSDVVLSFTLEVVIMEVQGLKSLAPNRIVYCTMEVEGGEKLQTDQAEASKPTWGTQGDFTTTHPLPAVKVKLFTESTGVLALEDKELGRVVLHPTPNSPKQSELHKMTVTKACPDQDLKIKLAIRMDKPQNMKACGYLWAFGKNVWKRWKKRFFVLVQVSQYTFAMCSYREKKSEPQELLQLDGYTVDYTDPQPGLDGGRTFFNAVKEGDTVIFASDDEQDRILWVQAMYRATGQSHKPVPPTQVQKLNSKGGASAQMDAPISQFYADRAQKHGMDEFISANPCNFDHASLFEMVQRLTLDHRLNDNFACLGWFSPGQVFVLDEYCARNGVRGCHRHLCYLRDLLERADTGHMIDPTLLHYSFAFCASHVHGNSQRGSELQLAGSKPEGKTESKKKRSFKSQQVPVFQRPDGLGTVIVEEKERFEDIKERLRVLLENQITNFRYCFPFGRPEGALKATLSLLERVLMKDIVTPVPQEDVKAVIRKCLEQAAQINYQRITEYARVEGKKREMYDHPVYSLATQVMDLTIQNVANLATPAKKLEHVIRLAELVIEVLQQNQDHHAEAAVTSTGDQSAFAWWSDLMVEHAEHFLSLYGVDMDAALEIQSPESWDSFPLFQLLNDFLRIDYHLCNGKFHKHLQDLYAPLVVRYVDLMESSIAQSIHRGFERESWEPVKSLTSNLPNVNLPNVNLQIPKVPNLPVPVAGLSVNLPQMPSFSTPSWMTAIYDSDNGSGTSEDLFWKLDALQTFIRDLHWPEEEFAKHLENRMKLMSSDMIESCVKRTRAAFESKVTKGSRSTDFRIPLSLCTMFNVMVDAKDQSAKLCAMEMGQEKQYHSKIDDLIEESVKDMISILVAKFVVILESVLAKISRYDEGTLFSSFLSFTVKAASKYVDVPKPGMDVADGYVTFVRHSQDILRDKVNEEVYIERLFDQWYTATMNLLGTWLTDRMDQQLHVYQLKILIRIVKKKYRDFRLQGVLDSTLNSKMYDTVRNRLTLEEATASVREGGMQGITMKDSDEEDEEDD</sequence>
<dbReference type="InterPro" id="IPR033227">
    <property type="entry name" value="CAPS"/>
</dbReference>
<dbReference type="GO" id="GO:0098978">
    <property type="term" value="C:glutamatergic synapse"/>
    <property type="evidence" value="ECO:0007669"/>
    <property type="project" value="TreeGrafter"/>
</dbReference>
<evidence type="ECO:0000259" key="15">
    <source>
        <dbReference type="PROSITE" id="PS51258"/>
    </source>
</evidence>
<keyword evidence="16" id="KW-1185">Reference proteome</keyword>
<dbReference type="Proteomes" id="UP000221080">
    <property type="component" value="Chromosome 11"/>
</dbReference>
<keyword evidence="9" id="KW-0472">Membrane</keyword>
<dbReference type="InterPro" id="IPR014770">
    <property type="entry name" value="Munc13_1"/>
</dbReference>
<dbReference type="Pfam" id="PF25341">
    <property type="entry name" value="C2_CAPS"/>
    <property type="match status" value="1"/>
</dbReference>
<evidence type="ECO:0000256" key="1">
    <source>
        <dbReference type="ARBA" id="ARBA00004156"/>
    </source>
</evidence>
<keyword evidence="4" id="KW-0479">Metal-binding</keyword>
<evidence type="ECO:0000256" key="5">
    <source>
        <dbReference type="ARBA" id="ARBA00022837"/>
    </source>
</evidence>
<dbReference type="InterPro" id="IPR011993">
    <property type="entry name" value="PH-like_dom_sf"/>
</dbReference>
<evidence type="ECO:0000256" key="2">
    <source>
        <dbReference type="ARBA" id="ARBA00022448"/>
    </source>
</evidence>
<dbReference type="PANTHER" id="PTHR12166">
    <property type="entry name" value="CALCIUM-DEPENDENT SECRETION ACTIVATOR"/>
    <property type="match status" value="1"/>
</dbReference>
<dbReference type="GO" id="GO:0045921">
    <property type="term" value="P:positive regulation of exocytosis"/>
    <property type="evidence" value="ECO:0007669"/>
    <property type="project" value="TreeGrafter"/>
</dbReference>
<dbReference type="GO" id="GO:0008289">
    <property type="term" value="F:lipid binding"/>
    <property type="evidence" value="ECO:0007669"/>
    <property type="project" value="UniProtKB-KW"/>
</dbReference>
<dbReference type="GO" id="GO:0016079">
    <property type="term" value="P:synaptic vesicle exocytosis"/>
    <property type="evidence" value="ECO:0007669"/>
    <property type="project" value="InterPro"/>
</dbReference>
<evidence type="ECO:0000256" key="8">
    <source>
        <dbReference type="ARBA" id="ARBA00023121"/>
    </source>
</evidence>
<dbReference type="Gene3D" id="2.30.29.30">
    <property type="entry name" value="Pleckstrin-homology domain (PH domain)/Phosphotyrosine-binding domain (PTB)"/>
    <property type="match status" value="1"/>
</dbReference>
<dbReference type="GO" id="GO:0098793">
    <property type="term" value="C:presynapse"/>
    <property type="evidence" value="ECO:0007669"/>
    <property type="project" value="GOC"/>
</dbReference>
<evidence type="ECO:0000256" key="11">
    <source>
        <dbReference type="ARBA" id="ARBA00034103"/>
    </source>
</evidence>
<accession>A0A9F7R6R1</accession>
<dbReference type="InterPro" id="IPR010439">
    <property type="entry name" value="MUN_dom"/>
</dbReference>
<dbReference type="PROSITE" id="PS50004">
    <property type="entry name" value="C2"/>
    <property type="match status" value="1"/>
</dbReference>
<keyword evidence="6" id="KW-0653">Protein transport</keyword>
<dbReference type="SMART" id="SM00233">
    <property type="entry name" value="PH"/>
    <property type="match status" value="1"/>
</dbReference>
<feature type="region of interest" description="Disordered" evidence="12">
    <location>
        <begin position="1"/>
        <end position="77"/>
    </location>
</feature>
<evidence type="ECO:0000256" key="4">
    <source>
        <dbReference type="ARBA" id="ARBA00022723"/>
    </source>
</evidence>